<keyword evidence="2" id="KW-1133">Transmembrane helix</keyword>
<keyword evidence="2" id="KW-0812">Transmembrane</keyword>
<evidence type="ECO:0008006" key="5">
    <source>
        <dbReference type="Google" id="ProtNLM"/>
    </source>
</evidence>
<feature type="compositionally biased region" description="Low complexity" evidence="1">
    <location>
        <begin position="144"/>
        <end position="176"/>
    </location>
</feature>
<reference evidence="3 4" key="1">
    <citation type="journal article" date="2020" name="Microorganisms">
        <title>Osmotic Adaptation and Compatible Solute Biosynthesis of Phototrophic Bacteria as Revealed from Genome Analyses.</title>
        <authorList>
            <person name="Imhoff J.F."/>
            <person name="Rahn T."/>
            <person name="Kunzel S."/>
            <person name="Keller A."/>
            <person name="Neulinger S.C."/>
        </authorList>
    </citation>
    <scope>NUCLEOTIDE SEQUENCE [LARGE SCALE GENOMIC DNA]</scope>
    <source>
        <strain evidence="3 4">DSM 25653</strain>
    </source>
</reference>
<feature type="transmembrane region" description="Helical" evidence="2">
    <location>
        <begin position="35"/>
        <end position="68"/>
    </location>
</feature>
<feature type="transmembrane region" description="Helical" evidence="2">
    <location>
        <begin position="468"/>
        <end position="489"/>
    </location>
</feature>
<protein>
    <recommendedName>
        <fullName evidence="5">Protein BatD</fullName>
    </recommendedName>
</protein>
<proteinExistence type="predicted"/>
<evidence type="ECO:0000256" key="2">
    <source>
        <dbReference type="SAM" id="Phobius"/>
    </source>
</evidence>
<dbReference type="PANTHER" id="PTHR40940:SF1">
    <property type="entry name" value="PROTEIN BATD"/>
    <property type="match status" value="1"/>
</dbReference>
<keyword evidence="2" id="KW-0472">Membrane</keyword>
<name>A0A9X0WAI5_9GAMM</name>
<dbReference type="Proteomes" id="UP001138768">
    <property type="component" value="Unassembled WGS sequence"/>
</dbReference>
<gene>
    <name evidence="3" type="ORF">CKO42_15650</name>
</gene>
<accession>A0A9X0WAI5</accession>
<evidence type="ECO:0000313" key="4">
    <source>
        <dbReference type="Proteomes" id="UP001138768"/>
    </source>
</evidence>
<sequence>MVARLAAGRPQHPIATRHPDQDRSIQWAWIRLRTLALALALLASVLGLAPVGITALGVTALGISALGLTTTASAQDAQNPSQASWGQPRLAQQGYPQQPGQPWTFRPQPPTNARGVPPGSVPSQQPPAGYPQAGAWQQMPPAYPGAGSPSPYPGAYPNQQPGGYPSGPGYNPYQQGARPSAQPSLEVSLLDTQPYVQQPVLVRLDVLSSGNLATASPELAGFDAVLLEEISGPTTSVRGSGRERQIVNSYMLALTPLREGSVQVGPFEVSGTLAGGVPFSAVAAAPKRLEVRPVVASVRPWLPLQALQLTRELDQTTPLAEGRPTTLTLRMQATGGTGAQLPNLEPMLASNDFRAYREQTIIDTRLSDDGRTLQGIRTEIYTLVPYSGGRLQLPELRVNWWNVDTARRETSSVPIRRLSVAGESGPFGFGRGTGWPGWLGGGLSSGTGNSTDRDEGRWSGRGSEGWRWFWIPLGSIMLLLIGYWAGVWYRVKKPASSAEAKSASATSQPGWGHRLRGTGTQLSSRLSAGFRNGLRRLNPRALVAVLWLALRSRLQRLMPASLRVYRCAIAAERADSASEWALRFQSSACQSLRTPSREPLPRMADRILRLRPGADAARVRSLLQELDNALYNGGQLEMKRWKRELRLALRPGWGAFCGLLGERLQRTRLPALNPSSADHSTEP</sequence>
<dbReference type="EMBL" id="NRRY01000027">
    <property type="protein sequence ID" value="MBK1619852.1"/>
    <property type="molecule type" value="Genomic_DNA"/>
</dbReference>
<feature type="compositionally biased region" description="Low complexity" evidence="1">
    <location>
        <begin position="92"/>
        <end position="102"/>
    </location>
</feature>
<feature type="region of interest" description="Disordered" evidence="1">
    <location>
        <begin position="1"/>
        <end position="20"/>
    </location>
</feature>
<dbReference type="InterPro" id="IPR025738">
    <property type="entry name" value="BatD"/>
</dbReference>
<feature type="region of interest" description="Disordered" evidence="1">
    <location>
        <begin position="77"/>
        <end position="185"/>
    </location>
</feature>
<keyword evidence="4" id="KW-1185">Reference proteome</keyword>
<evidence type="ECO:0000313" key="3">
    <source>
        <dbReference type="EMBL" id="MBK1619852.1"/>
    </source>
</evidence>
<dbReference type="AlphaFoldDB" id="A0A9X0WAI5"/>
<organism evidence="3 4">
    <name type="scientific">Lamprobacter modestohalophilus</name>
    <dbReference type="NCBI Taxonomy" id="1064514"/>
    <lineage>
        <taxon>Bacteria</taxon>
        <taxon>Pseudomonadati</taxon>
        <taxon>Pseudomonadota</taxon>
        <taxon>Gammaproteobacteria</taxon>
        <taxon>Chromatiales</taxon>
        <taxon>Chromatiaceae</taxon>
        <taxon>Lamprobacter</taxon>
    </lineage>
</organism>
<evidence type="ECO:0000256" key="1">
    <source>
        <dbReference type="SAM" id="MobiDB-lite"/>
    </source>
</evidence>
<dbReference type="PANTHER" id="PTHR40940">
    <property type="entry name" value="PROTEIN BATD-RELATED"/>
    <property type="match status" value="1"/>
</dbReference>
<comment type="caution">
    <text evidence="3">The sequence shown here is derived from an EMBL/GenBank/DDBJ whole genome shotgun (WGS) entry which is preliminary data.</text>
</comment>